<evidence type="ECO:0000256" key="8">
    <source>
        <dbReference type="ARBA" id="ARBA00022801"/>
    </source>
</evidence>
<name>A0ABM8ZKH9_9VIBR</name>
<sequence>MKDKDVNAKLKAIGGAVLASTLLMYSIWSALNWAFPLPTLDTSRQATNVLASDGQVLRQFADQNGVFRTPVSLDKVSNIYIDTLLSYEDKRFYHHYGVDVFALIRAVGQRLAYGRVISGGSTLTMQVVRLFFPYQRTYLGKLIQIFRALQLEQQYSKQEILEFYLTYAPMGGNIEGVEVASQRYFGKSAHELNIIDAALLAVVPQRPSVYRPDRYPDKAKSARNKVLRRLMVNGKLTQNAYQLLSQEPIVSQRKPIKKGVPLLARELKKRYPNHTQIQTHISSELQSDISDVIAQRFSTLNSQLSIAVLVMENQSGNVIAYKGSLDIDNQTSFGHVDMTKAVRSPGSTLKPFIYAQAFEAGLIHSESLLLDIPTDFSDYQPQNFDQEFQGRISASEALQQSKNIAPVFLLNRVGAQTLSERLEVVGASLRLPEDNLTVALGGGGSTLRELVMYYSAFNRQGVAIKPRLGASESLREARIMTEESAWIVKTILEDIRPPDRARANYGRNVAWKTGTSYGYRDAWALGTSSDYTVGVWVGRPDGTPYVGQTGATQAAPLLFDVFDLLPKDTIKQQKPETVVQTDICWPSGLDAKLVSSEHCRLKKRAWTIDGLTPRTLREDDQIEKMHQWPHALTLWRQSTNHRKIDILVPRDGSHIYSYAGQTIPLRASSDNVRWYLDGSVTSNVLYLDELKGEHRLTACDGNVCGEATVNVY</sequence>
<comment type="similarity">
    <text evidence="2">In the C-terminal section; belongs to the transpeptidase family.</text>
</comment>
<keyword evidence="5" id="KW-0645">Protease</keyword>
<comment type="caution">
    <text evidence="15">The sequence shown here is derived from an EMBL/GenBank/DDBJ whole genome shotgun (WGS) entry which is preliminary data.</text>
</comment>
<dbReference type="InterPro" id="IPR036950">
    <property type="entry name" value="PBP_transglycosylase"/>
</dbReference>
<keyword evidence="12" id="KW-0812">Transmembrane</keyword>
<evidence type="ECO:0000259" key="14">
    <source>
        <dbReference type="Pfam" id="PF00912"/>
    </source>
</evidence>
<accession>A0ABM8ZKH9</accession>
<keyword evidence="12" id="KW-1133">Transmembrane helix</keyword>
<protein>
    <recommendedName>
        <fullName evidence="10">peptidoglycan glycosyltransferase</fullName>
        <ecNumber evidence="10">2.4.99.28</ecNumber>
    </recommendedName>
</protein>
<keyword evidence="6" id="KW-0328">Glycosyltransferase</keyword>
<dbReference type="InterPro" id="IPR001460">
    <property type="entry name" value="PCN-bd_Tpept"/>
</dbReference>
<evidence type="ECO:0000259" key="13">
    <source>
        <dbReference type="Pfam" id="PF00905"/>
    </source>
</evidence>
<keyword evidence="4" id="KW-0121">Carboxypeptidase</keyword>
<dbReference type="PANTHER" id="PTHR32282">
    <property type="entry name" value="BINDING PROTEIN TRANSPEPTIDASE, PUTATIVE-RELATED"/>
    <property type="match status" value="1"/>
</dbReference>
<keyword evidence="7" id="KW-0808">Transferase</keyword>
<dbReference type="InterPro" id="IPR023346">
    <property type="entry name" value="Lysozyme-like_dom_sf"/>
</dbReference>
<dbReference type="InterPro" id="IPR011815">
    <property type="entry name" value="PBP_1c"/>
</dbReference>
<evidence type="ECO:0000256" key="6">
    <source>
        <dbReference type="ARBA" id="ARBA00022676"/>
    </source>
</evidence>
<dbReference type="InterPro" id="IPR012338">
    <property type="entry name" value="Beta-lactam/transpept-like"/>
</dbReference>
<evidence type="ECO:0000256" key="2">
    <source>
        <dbReference type="ARBA" id="ARBA00007090"/>
    </source>
</evidence>
<evidence type="ECO:0000256" key="7">
    <source>
        <dbReference type="ARBA" id="ARBA00022679"/>
    </source>
</evidence>
<dbReference type="Pfam" id="PF00912">
    <property type="entry name" value="Transgly"/>
    <property type="match status" value="1"/>
</dbReference>
<keyword evidence="8" id="KW-0378">Hydrolase</keyword>
<comment type="catalytic activity">
    <reaction evidence="11">
        <text>[GlcNAc-(1-&gt;4)-Mur2Ac(oyl-L-Ala-gamma-D-Glu-L-Lys-D-Ala-D-Ala)](n)-di-trans,octa-cis-undecaprenyl diphosphate + beta-D-GlcNAc-(1-&gt;4)-Mur2Ac(oyl-L-Ala-gamma-D-Glu-L-Lys-D-Ala-D-Ala)-di-trans,octa-cis-undecaprenyl diphosphate = [GlcNAc-(1-&gt;4)-Mur2Ac(oyl-L-Ala-gamma-D-Glu-L-Lys-D-Ala-D-Ala)](n+1)-di-trans,octa-cis-undecaprenyl diphosphate + di-trans,octa-cis-undecaprenyl diphosphate + H(+)</text>
        <dbReference type="Rhea" id="RHEA:23708"/>
        <dbReference type="Rhea" id="RHEA-COMP:9602"/>
        <dbReference type="Rhea" id="RHEA-COMP:9603"/>
        <dbReference type="ChEBI" id="CHEBI:15378"/>
        <dbReference type="ChEBI" id="CHEBI:58405"/>
        <dbReference type="ChEBI" id="CHEBI:60033"/>
        <dbReference type="ChEBI" id="CHEBI:78435"/>
        <dbReference type="EC" id="2.4.99.28"/>
    </reaction>
</comment>
<feature type="domain" description="Penicillin-binding protein transpeptidase" evidence="13">
    <location>
        <begin position="307"/>
        <end position="520"/>
    </location>
</feature>
<dbReference type="SUPFAM" id="SSF53955">
    <property type="entry name" value="Lysozyme-like"/>
    <property type="match status" value="1"/>
</dbReference>
<dbReference type="EMBL" id="CAKLCM010000003">
    <property type="protein sequence ID" value="CAH0528730.1"/>
    <property type="molecule type" value="Genomic_DNA"/>
</dbReference>
<evidence type="ECO:0000256" key="5">
    <source>
        <dbReference type="ARBA" id="ARBA00022670"/>
    </source>
</evidence>
<keyword evidence="16" id="KW-1185">Reference proteome</keyword>
<dbReference type="Pfam" id="PF00905">
    <property type="entry name" value="Transpeptidase"/>
    <property type="match status" value="1"/>
</dbReference>
<dbReference type="RefSeq" id="WP_237485638.1">
    <property type="nucleotide sequence ID" value="NZ_CAKLCM010000003.1"/>
</dbReference>
<keyword evidence="12" id="KW-0472">Membrane</keyword>
<dbReference type="Gene3D" id="1.10.3810.10">
    <property type="entry name" value="Biosynthetic peptidoglycan transglycosylase-like"/>
    <property type="match status" value="1"/>
</dbReference>
<organism evidence="15 16">
    <name type="scientific">Vibrio hippocampi</name>
    <dbReference type="NCBI Taxonomy" id="654686"/>
    <lineage>
        <taxon>Bacteria</taxon>
        <taxon>Pseudomonadati</taxon>
        <taxon>Pseudomonadota</taxon>
        <taxon>Gammaproteobacteria</taxon>
        <taxon>Vibrionales</taxon>
        <taxon>Vibrionaceae</taxon>
        <taxon>Vibrio</taxon>
    </lineage>
</organism>
<proteinExistence type="inferred from homology"/>
<keyword evidence="9" id="KW-0511">Multifunctional enzyme</keyword>
<evidence type="ECO:0000256" key="9">
    <source>
        <dbReference type="ARBA" id="ARBA00023268"/>
    </source>
</evidence>
<evidence type="ECO:0000256" key="3">
    <source>
        <dbReference type="ARBA" id="ARBA00007739"/>
    </source>
</evidence>
<evidence type="ECO:0000313" key="16">
    <source>
        <dbReference type="Proteomes" id="UP000838160"/>
    </source>
</evidence>
<dbReference type="NCBIfam" id="TIGR02073">
    <property type="entry name" value="PBP_1c"/>
    <property type="match status" value="1"/>
</dbReference>
<reference evidence="15" key="1">
    <citation type="submission" date="2021-12" db="EMBL/GenBank/DDBJ databases">
        <authorList>
            <person name="Rodrigo-Torres L."/>
            <person name="Arahal R. D."/>
            <person name="Lucena T."/>
        </authorList>
    </citation>
    <scope>NUCLEOTIDE SEQUENCE</scope>
    <source>
        <strain evidence="15">CECT 8226</strain>
    </source>
</reference>
<dbReference type="Gene3D" id="3.40.710.10">
    <property type="entry name" value="DD-peptidase/beta-lactamase superfamily"/>
    <property type="match status" value="1"/>
</dbReference>
<comment type="similarity">
    <text evidence="3">In the N-terminal section; belongs to the glycosyltransferase 51 family.</text>
</comment>
<evidence type="ECO:0000256" key="11">
    <source>
        <dbReference type="ARBA" id="ARBA00049902"/>
    </source>
</evidence>
<dbReference type="EC" id="2.4.99.28" evidence="10"/>
<dbReference type="PANTHER" id="PTHR32282:SF15">
    <property type="entry name" value="PENICILLIN-BINDING PROTEIN 1C"/>
    <property type="match status" value="1"/>
</dbReference>
<dbReference type="Proteomes" id="UP000838160">
    <property type="component" value="Unassembled WGS sequence"/>
</dbReference>
<dbReference type="SUPFAM" id="SSF56601">
    <property type="entry name" value="beta-lactamase/transpeptidase-like"/>
    <property type="match status" value="1"/>
</dbReference>
<gene>
    <name evidence="15" type="primary">pbpC</name>
    <name evidence="15" type="ORF">VHP8226_02756</name>
</gene>
<dbReference type="InterPro" id="IPR001264">
    <property type="entry name" value="Glyco_trans_51"/>
</dbReference>
<evidence type="ECO:0000256" key="4">
    <source>
        <dbReference type="ARBA" id="ARBA00022645"/>
    </source>
</evidence>
<dbReference type="InterPro" id="IPR050396">
    <property type="entry name" value="Glycosyltr_51/Transpeptidase"/>
</dbReference>
<evidence type="ECO:0000256" key="12">
    <source>
        <dbReference type="SAM" id="Phobius"/>
    </source>
</evidence>
<feature type="transmembrane region" description="Helical" evidence="12">
    <location>
        <begin position="12"/>
        <end position="35"/>
    </location>
</feature>
<feature type="domain" description="Glycosyl transferase family 51" evidence="14">
    <location>
        <begin position="54"/>
        <end position="230"/>
    </location>
</feature>
<evidence type="ECO:0000313" key="15">
    <source>
        <dbReference type="EMBL" id="CAH0528730.1"/>
    </source>
</evidence>
<evidence type="ECO:0000256" key="10">
    <source>
        <dbReference type="ARBA" id="ARBA00044770"/>
    </source>
</evidence>
<comment type="pathway">
    <text evidence="1">Cell wall biogenesis; peptidoglycan biosynthesis.</text>
</comment>
<evidence type="ECO:0000256" key="1">
    <source>
        <dbReference type="ARBA" id="ARBA00004752"/>
    </source>
</evidence>